<reference evidence="1 2" key="1">
    <citation type="submission" date="2014-01" db="EMBL/GenBank/DDBJ databases">
        <title>Roseivivax halodurans JCM 10272 Genome Sequencing.</title>
        <authorList>
            <person name="Lai Q."/>
            <person name="Li G."/>
            <person name="Shao Z."/>
        </authorList>
    </citation>
    <scope>NUCLEOTIDE SEQUENCE [LARGE SCALE GENOMIC DNA]</scope>
    <source>
        <strain evidence="1 2">JCM 10272</strain>
    </source>
</reference>
<dbReference type="STRING" id="1449350.OCH239_20525"/>
<evidence type="ECO:0008006" key="3">
    <source>
        <dbReference type="Google" id="ProtNLM"/>
    </source>
</evidence>
<sequence>MNDESISARPRLLRMIEAGVPVKALRDLGNRIRFGPNAPRSDELIWIDPMQVTHVYSRKGPVAYRRRHSGIVAGGDWDRRGTPIDDATKVSACNRHFVDGESWEETGIVEEMMSRIDRCGIFDGCRTREDVLARYERIDRMYDEVARTRRLEPMMDRPERFRREHGGILIHIDHDGRPLLAGNGNHRLAIGRILKLDRVPAQLGAIHIDAWSAGIMPLLRQETSRAT</sequence>
<dbReference type="RefSeq" id="WP_051489399.1">
    <property type="nucleotide sequence ID" value="NZ_JALZ01000008.1"/>
</dbReference>
<organism evidence="1 2">
    <name type="scientific">Roseivivax halodurans JCM 10272</name>
    <dbReference type="NCBI Taxonomy" id="1449350"/>
    <lineage>
        <taxon>Bacteria</taxon>
        <taxon>Pseudomonadati</taxon>
        <taxon>Pseudomonadota</taxon>
        <taxon>Alphaproteobacteria</taxon>
        <taxon>Rhodobacterales</taxon>
        <taxon>Roseobacteraceae</taxon>
        <taxon>Roseivivax</taxon>
    </lineage>
</organism>
<comment type="caution">
    <text evidence="1">The sequence shown here is derived from an EMBL/GenBank/DDBJ whole genome shotgun (WGS) entry which is preliminary data.</text>
</comment>
<dbReference type="Proteomes" id="UP000022447">
    <property type="component" value="Unassembled WGS sequence"/>
</dbReference>
<evidence type="ECO:0000313" key="2">
    <source>
        <dbReference type="Proteomes" id="UP000022447"/>
    </source>
</evidence>
<dbReference type="AlphaFoldDB" id="X7EHS5"/>
<dbReference type="EMBL" id="JALZ01000008">
    <property type="protein sequence ID" value="ETX14751.1"/>
    <property type="molecule type" value="Genomic_DNA"/>
</dbReference>
<gene>
    <name evidence="1" type="ORF">OCH239_20525</name>
</gene>
<evidence type="ECO:0000313" key="1">
    <source>
        <dbReference type="EMBL" id="ETX14751.1"/>
    </source>
</evidence>
<proteinExistence type="predicted"/>
<dbReference type="eggNOG" id="ENOG502ZBHT">
    <property type="taxonomic scope" value="Bacteria"/>
</dbReference>
<protein>
    <recommendedName>
        <fullName evidence="3">ParB/Sulfiredoxin domain-containing protein</fullName>
    </recommendedName>
</protein>
<dbReference type="OrthoDB" id="1495959at2"/>
<accession>X7EHS5</accession>
<name>X7EHS5_9RHOB</name>
<keyword evidence="2" id="KW-1185">Reference proteome</keyword>